<accession>A0AA40B351</accession>
<dbReference type="AlphaFoldDB" id="A0AA40B351"/>
<keyword evidence="3" id="KW-1185">Reference proteome</keyword>
<dbReference type="GeneID" id="85322614"/>
<dbReference type="EMBL" id="JAUIRO010000002">
    <property type="protein sequence ID" value="KAK0726796.1"/>
    <property type="molecule type" value="Genomic_DNA"/>
</dbReference>
<gene>
    <name evidence="2" type="ORF">B0T26DRAFT_671549</name>
</gene>
<evidence type="ECO:0000313" key="2">
    <source>
        <dbReference type="EMBL" id="KAK0726796.1"/>
    </source>
</evidence>
<feature type="compositionally biased region" description="Low complexity" evidence="1">
    <location>
        <begin position="15"/>
        <end position="36"/>
    </location>
</feature>
<dbReference type="Proteomes" id="UP001172101">
    <property type="component" value="Unassembled WGS sequence"/>
</dbReference>
<evidence type="ECO:0000313" key="3">
    <source>
        <dbReference type="Proteomes" id="UP001172101"/>
    </source>
</evidence>
<name>A0AA40B351_9PEZI</name>
<comment type="caution">
    <text evidence="2">The sequence shown here is derived from an EMBL/GenBank/DDBJ whole genome shotgun (WGS) entry which is preliminary data.</text>
</comment>
<feature type="region of interest" description="Disordered" evidence="1">
    <location>
        <begin position="1"/>
        <end position="46"/>
    </location>
</feature>
<sequence>MAELTGVQGDPVVPSDIYSLTRSSSSSNSGTATMVSPKRTTAVDDSLSKMSTDECLADLKATPSKTPATTKIPRVFHPLHKDISKFLVDSCCSKVPTAVQPPADVAAAPSYVHQRLLSAIRHQPAKEHALVGFKEPGERQLGRATIVDIESNTAQHYAAEFGIVVAVTLLCSSPGSQQEHIVPS</sequence>
<dbReference type="RefSeq" id="XP_060299652.1">
    <property type="nucleotide sequence ID" value="XM_060439344.1"/>
</dbReference>
<reference evidence="2" key="1">
    <citation type="submission" date="2023-06" db="EMBL/GenBank/DDBJ databases">
        <title>Genome-scale phylogeny and comparative genomics of the fungal order Sordariales.</title>
        <authorList>
            <consortium name="Lawrence Berkeley National Laboratory"/>
            <person name="Hensen N."/>
            <person name="Bonometti L."/>
            <person name="Westerberg I."/>
            <person name="Brannstrom I.O."/>
            <person name="Guillou S."/>
            <person name="Cros-Aarteil S."/>
            <person name="Calhoun S."/>
            <person name="Haridas S."/>
            <person name="Kuo A."/>
            <person name="Mondo S."/>
            <person name="Pangilinan J."/>
            <person name="Riley R."/>
            <person name="LaButti K."/>
            <person name="Andreopoulos B."/>
            <person name="Lipzen A."/>
            <person name="Chen C."/>
            <person name="Yanf M."/>
            <person name="Daum C."/>
            <person name="Ng V."/>
            <person name="Clum A."/>
            <person name="Steindorff A."/>
            <person name="Ohm R."/>
            <person name="Martin F."/>
            <person name="Silar P."/>
            <person name="Natvig D."/>
            <person name="Lalanne C."/>
            <person name="Gautier V."/>
            <person name="Ament-velasquez S.L."/>
            <person name="Kruys A."/>
            <person name="Hutchinson M.I."/>
            <person name="Powell A.J."/>
            <person name="Barry K."/>
            <person name="Miller A.N."/>
            <person name="Grigoriev I.V."/>
            <person name="Debuchy R."/>
            <person name="Gladieux P."/>
            <person name="Thoren M.H."/>
            <person name="Johannesson H."/>
        </authorList>
    </citation>
    <scope>NUCLEOTIDE SEQUENCE</scope>
    <source>
        <strain evidence="2">SMH2392-1A</strain>
    </source>
</reference>
<proteinExistence type="predicted"/>
<evidence type="ECO:0000256" key="1">
    <source>
        <dbReference type="SAM" id="MobiDB-lite"/>
    </source>
</evidence>
<protein>
    <submittedName>
        <fullName evidence="2">Uncharacterized protein</fullName>
    </submittedName>
</protein>
<organism evidence="2 3">
    <name type="scientific">Lasiosphaeria miniovina</name>
    <dbReference type="NCBI Taxonomy" id="1954250"/>
    <lineage>
        <taxon>Eukaryota</taxon>
        <taxon>Fungi</taxon>
        <taxon>Dikarya</taxon>
        <taxon>Ascomycota</taxon>
        <taxon>Pezizomycotina</taxon>
        <taxon>Sordariomycetes</taxon>
        <taxon>Sordariomycetidae</taxon>
        <taxon>Sordariales</taxon>
        <taxon>Lasiosphaeriaceae</taxon>
        <taxon>Lasiosphaeria</taxon>
    </lineage>
</organism>